<dbReference type="OrthoDB" id="1751331at2759"/>
<dbReference type="GO" id="GO:0006260">
    <property type="term" value="P:DNA replication"/>
    <property type="evidence" value="ECO:0007669"/>
    <property type="project" value="InterPro"/>
</dbReference>
<dbReference type="GO" id="GO:0008270">
    <property type="term" value="F:zinc ion binding"/>
    <property type="evidence" value="ECO:0007669"/>
    <property type="project" value="UniProtKB-KW"/>
</dbReference>
<evidence type="ECO:0000313" key="8">
    <source>
        <dbReference type="EMBL" id="RCI04596.1"/>
    </source>
</evidence>
<organism evidence="8 9">
    <name type="scientific">Rhizopus stolonifer</name>
    <name type="common">Rhizopus nigricans</name>
    <dbReference type="NCBI Taxonomy" id="4846"/>
    <lineage>
        <taxon>Eukaryota</taxon>
        <taxon>Fungi</taxon>
        <taxon>Fungi incertae sedis</taxon>
        <taxon>Mucoromycota</taxon>
        <taxon>Mucoromycotina</taxon>
        <taxon>Mucoromycetes</taxon>
        <taxon>Mucorales</taxon>
        <taxon>Mucorineae</taxon>
        <taxon>Rhizopodaceae</taxon>
        <taxon>Rhizopus</taxon>
    </lineage>
</organism>
<dbReference type="EMBL" id="PJQM01000635">
    <property type="protein sequence ID" value="RCI04596.1"/>
    <property type="molecule type" value="Genomic_DNA"/>
</dbReference>
<keyword evidence="4" id="KW-0862">Zinc</keyword>
<keyword evidence="9" id="KW-1185">Reference proteome</keyword>
<dbReference type="CDD" id="cd04474">
    <property type="entry name" value="RPA1_DBD_A"/>
    <property type="match status" value="1"/>
</dbReference>
<accession>A0A367KQX5</accession>
<proteinExistence type="inferred from homology"/>
<dbReference type="Pfam" id="PF01336">
    <property type="entry name" value="tRNA_anti-codon"/>
    <property type="match status" value="1"/>
</dbReference>
<dbReference type="Pfam" id="PF04057">
    <property type="entry name" value="Rep-A_N"/>
    <property type="match status" value="1"/>
</dbReference>
<comment type="similarity">
    <text evidence="1">Belongs to the replication factor A protein 1 family.</text>
</comment>
<protein>
    <submittedName>
        <fullName evidence="8">Replication factor A protein 1</fullName>
    </submittedName>
</protein>
<dbReference type="CDD" id="cd04477">
    <property type="entry name" value="RPA1N"/>
    <property type="match status" value="1"/>
</dbReference>
<dbReference type="Gene3D" id="2.40.50.140">
    <property type="entry name" value="Nucleic acid-binding proteins"/>
    <property type="match status" value="3"/>
</dbReference>
<dbReference type="InterPro" id="IPR012340">
    <property type="entry name" value="NA-bd_OB-fold"/>
</dbReference>
<comment type="caution">
    <text evidence="8">The sequence shown here is derived from an EMBL/GenBank/DDBJ whole genome shotgun (WGS) entry which is preliminary data.</text>
</comment>
<dbReference type="GO" id="GO:0003677">
    <property type="term" value="F:DNA binding"/>
    <property type="evidence" value="ECO:0007669"/>
    <property type="project" value="UniProtKB-KW"/>
</dbReference>
<reference evidence="8 9" key="1">
    <citation type="journal article" date="2018" name="G3 (Bethesda)">
        <title>Phylogenetic and Phylogenomic Definition of Rhizopus Species.</title>
        <authorList>
            <person name="Gryganskyi A.P."/>
            <person name="Golan J."/>
            <person name="Dolatabadi S."/>
            <person name="Mondo S."/>
            <person name="Robb S."/>
            <person name="Idnurm A."/>
            <person name="Muszewska A."/>
            <person name="Steczkiewicz K."/>
            <person name="Masonjones S."/>
            <person name="Liao H.L."/>
            <person name="Gajdeczka M.T."/>
            <person name="Anike F."/>
            <person name="Vuek A."/>
            <person name="Anishchenko I.M."/>
            <person name="Voigt K."/>
            <person name="de Hoog G.S."/>
            <person name="Smith M.E."/>
            <person name="Heitman J."/>
            <person name="Vilgalys R."/>
            <person name="Stajich J.E."/>
        </authorList>
    </citation>
    <scope>NUCLEOTIDE SEQUENCE [LARGE SCALE GENOMIC DNA]</scope>
    <source>
        <strain evidence="8 9">LSU 92-RS-03</strain>
    </source>
</reference>
<evidence type="ECO:0000259" key="7">
    <source>
        <dbReference type="Pfam" id="PF04057"/>
    </source>
</evidence>
<feature type="non-terminal residue" evidence="8">
    <location>
        <position position="313"/>
    </location>
</feature>
<keyword evidence="3" id="KW-0863">Zinc-finger</keyword>
<evidence type="ECO:0000259" key="6">
    <source>
        <dbReference type="Pfam" id="PF01336"/>
    </source>
</evidence>
<evidence type="ECO:0000256" key="2">
    <source>
        <dbReference type="ARBA" id="ARBA00022723"/>
    </source>
</evidence>
<dbReference type="GO" id="GO:0005634">
    <property type="term" value="C:nucleus"/>
    <property type="evidence" value="ECO:0007669"/>
    <property type="project" value="InterPro"/>
</dbReference>
<dbReference type="STRING" id="4846.A0A367KQX5"/>
<dbReference type="AlphaFoldDB" id="A0A367KQX5"/>
<gene>
    <name evidence="8" type="primary">RFA1_1</name>
    <name evidence="8" type="ORF">CU098_002235</name>
</gene>
<dbReference type="InterPro" id="IPR007199">
    <property type="entry name" value="Rep_factor-A_N"/>
</dbReference>
<dbReference type="FunFam" id="2.40.50.140:FF:000041">
    <property type="entry name" value="Replication protein A subunit"/>
    <property type="match status" value="1"/>
</dbReference>
<evidence type="ECO:0000313" key="9">
    <source>
        <dbReference type="Proteomes" id="UP000253551"/>
    </source>
</evidence>
<feature type="domain" description="Replication factor-A protein 1 N-terminal" evidence="7">
    <location>
        <begin position="4"/>
        <end position="101"/>
    </location>
</feature>
<dbReference type="Proteomes" id="UP000253551">
    <property type="component" value="Unassembled WGS sequence"/>
</dbReference>
<keyword evidence="5" id="KW-0238">DNA-binding</keyword>
<evidence type="ECO:0000256" key="1">
    <source>
        <dbReference type="ARBA" id="ARBA00005690"/>
    </source>
</evidence>
<keyword evidence="2" id="KW-0479">Metal-binding</keyword>
<sequence length="313" mass="35572">MPQLSRGAIKAIYNKEISGPLSDKPVLQLINAKVTQTDESTRYRAVVSDGIHYMQALLGLQHNLLVEQELLKINSVIRVNNYTCNMLNNTKMLIIINLDILYTNVETRIGLPAFFHPIVSNYPVQGFEPSQQQHMYPSRSIYSMVSFEGSNIQLEPSLTPIKEISPYKNGLIIKARVTYKSIINYWNNHNGNGKFFSIDLLDQSGEIRAIAFNAQADHFFNSFKEGNVYYIIKARVTVAKRIFSTMNNEYQLQLEDGVEIKQCLMDCSIPQMRFNFVKINELDKVETGSTIDAMGVVIQDRGLEVVQKYTGTP</sequence>
<name>A0A367KQX5_RHIST</name>
<dbReference type="InterPro" id="IPR004365">
    <property type="entry name" value="NA-bd_OB_tRNA"/>
</dbReference>
<dbReference type="SUPFAM" id="SSF50249">
    <property type="entry name" value="Nucleic acid-binding proteins"/>
    <property type="match status" value="2"/>
</dbReference>
<feature type="domain" description="OB" evidence="6">
    <location>
        <begin position="173"/>
        <end position="255"/>
    </location>
</feature>
<dbReference type="FunFam" id="2.40.50.140:FF:000117">
    <property type="entry name" value="Replication protein A subunit"/>
    <property type="match status" value="1"/>
</dbReference>
<evidence type="ECO:0000256" key="5">
    <source>
        <dbReference type="ARBA" id="ARBA00023125"/>
    </source>
</evidence>
<evidence type="ECO:0000256" key="4">
    <source>
        <dbReference type="ARBA" id="ARBA00022833"/>
    </source>
</evidence>
<evidence type="ECO:0000256" key="3">
    <source>
        <dbReference type="ARBA" id="ARBA00022771"/>
    </source>
</evidence>